<dbReference type="Proteomes" id="UP001314263">
    <property type="component" value="Unassembled WGS sequence"/>
</dbReference>
<dbReference type="GO" id="GO:0003735">
    <property type="term" value="F:structural constituent of ribosome"/>
    <property type="evidence" value="ECO:0007669"/>
    <property type="project" value="InterPro"/>
</dbReference>
<dbReference type="Pfam" id="PF00829">
    <property type="entry name" value="Ribosomal_L21p"/>
    <property type="match status" value="1"/>
</dbReference>
<evidence type="ECO:0000256" key="4">
    <source>
        <dbReference type="ARBA" id="ARBA00022980"/>
    </source>
</evidence>
<dbReference type="InterPro" id="IPR018258">
    <property type="entry name" value="Ribosomal_bL21_CS"/>
</dbReference>
<dbReference type="PROSITE" id="PS01169">
    <property type="entry name" value="RIBOSOMAL_L21"/>
    <property type="match status" value="1"/>
</dbReference>
<proteinExistence type="inferred from homology"/>
<evidence type="ECO:0000256" key="3">
    <source>
        <dbReference type="ARBA" id="ARBA00022884"/>
    </source>
</evidence>
<protein>
    <recommendedName>
        <fullName evidence="6">Large ribosomal subunit protein bL21m</fullName>
    </recommendedName>
</protein>
<evidence type="ECO:0000313" key="8">
    <source>
        <dbReference type="EMBL" id="CAK0747858.1"/>
    </source>
</evidence>
<evidence type="ECO:0000256" key="1">
    <source>
        <dbReference type="ARBA" id="ARBA00008563"/>
    </source>
</evidence>
<evidence type="ECO:0000256" key="7">
    <source>
        <dbReference type="SAM" id="MobiDB-lite"/>
    </source>
</evidence>
<dbReference type="InterPro" id="IPR036164">
    <property type="entry name" value="bL21-like_sf"/>
</dbReference>
<evidence type="ECO:0000256" key="2">
    <source>
        <dbReference type="ARBA" id="ARBA00022730"/>
    </source>
</evidence>
<keyword evidence="9" id="KW-1185">Reference proteome</keyword>
<keyword evidence="3" id="KW-0694">RNA-binding</keyword>
<organism evidence="8 9">
    <name type="scientific">Coccomyxa viridis</name>
    <dbReference type="NCBI Taxonomy" id="1274662"/>
    <lineage>
        <taxon>Eukaryota</taxon>
        <taxon>Viridiplantae</taxon>
        <taxon>Chlorophyta</taxon>
        <taxon>core chlorophytes</taxon>
        <taxon>Trebouxiophyceae</taxon>
        <taxon>Trebouxiophyceae incertae sedis</taxon>
        <taxon>Coccomyxaceae</taxon>
        <taxon>Coccomyxa</taxon>
    </lineage>
</organism>
<dbReference type="PANTHER" id="PTHR21349">
    <property type="entry name" value="50S RIBOSOMAL PROTEIN L21"/>
    <property type="match status" value="1"/>
</dbReference>
<name>A0AAV1HXL1_9CHLO</name>
<comment type="caution">
    <text evidence="8">The sequence shown here is derived from an EMBL/GenBank/DDBJ whole genome shotgun (WGS) entry which is preliminary data.</text>
</comment>
<dbReference type="GO" id="GO:0019843">
    <property type="term" value="F:rRNA binding"/>
    <property type="evidence" value="ECO:0007669"/>
    <property type="project" value="UniProtKB-KW"/>
</dbReference>
<reference evidence="8 9" key="1">
    <citation type="submission" date="2023-10" db="EMBL/GenBank/DDBJ databases">
        <authorList>
            <person name="Maclean D."/>
            <person name="Macfadyen A."/>
        </authorList>
    </citation>
    <scope>NUCLEOTIDE SEQUENCE [LARGE SCALE GENOMIC DNA]</scope>
</reference>
<sequence length="189" mass="20837">MRQLHTPAAAAAYSSSPDRARKQQPTPAAHKGGPKAIVAAKEHWPSQYEEIGRITGQYSIPRKQVFAVVELGATQFKVSPGDLLVTEKLRNVDVNDRISIRRVLMLGSCHETIIGRPLVPGASVTAAIEEQFQDAKVLIFKKRRRKNSRRLNGHRQDLTSVRIIDIEGITETPQETSGNVAAQQEARAA</sequence>
<dbReference type="InterPro" id="IPR028909">
    <property type="entry name" value="bL21-like"/>
</dbReference>
<dbReference type="GO" id="GO:0005840">
    <property type="term" value="C:ribosome"/>
    <property type="evidence" value="ECO:0007669"/>
    <property type="project" value="UniProtKB-KW"/>
</dbReference>
<accession>A0AAV1HXL1</accession>
<evidence type="ECO:0000256" key="6">
    <source>
        <dbReference type="ARBA" id="ARBA00044129"/>
    </source>
</evidence>
<dbReference type="NCBIfam" id="TIGR00061">
    <property type="entry name" value="L21"/>
    <property type="match status" value="1"/>
</dbReference>
<dbReference type="GO" id="GO:1990904">
    <property type="term" value="C:ribonucleoprotein complex"/>
    <property type="evidence" value="ECO:0007669"/>
    <property type="project" value="UniProtKB-KW"/>
</dbReference>
<dbReference type="InterPro" id="IPR001787">
    <property type="entry name" value="Ribosomal_bL21"/>
</dbReference>
<dbReference type="AlphaFoldDB" id="A0AAV1HXL1"/>
<evidence type="ECO:0000313" key="9">
    <source>
        <dbReference type="Proteomes" id="UP001314263"/>
    </source>
</evidence>
<keyword evidence="5" id="KW-0687">Ribonucleoprotein</keyword>
<feature type="region of interest" description="Disordered" evidence="7">
    <location>
        <begin position="1"/>
        <end position="34"/>
    </location>
</feature>
<dbReference type="GO" id="GO:0006412">
    <property type="term" value="P:translation"/>
    <property type="evidence" value="ECO:0007669"/>
    <property type="project" value="InterPro"/>
</dbReference>
<keyword evidence="2" id="KW-0699">rRNA-binding</keyword>
<comment type="similarity">
    <text evidence="1">Belongs to the bacterial ribosomal protein bL21 family.</text>
</comment>
<evidence type="ECO:0000256" key="5">
    <source>
        <dbReference type="ARBA" id="ARBA00023274"/>
    </source>
</evidence>
<dbReference type="SUPFAM" id="SSF141091">
    <property type="entry name" value="L21p-like"/>
    <property type="match status" value="1"/>
</dbReference>
<dbReference type="EMBL" id="CAUYUE010000002">
    <property type="protein sequence ID" value="CAK0747858.1"/>
    <property type="molecule type" value="Genomic_DNA"/>
</dbReference>
<keyword evidence="4" id="KW-0689">Ribosomal protein</keyword>
<dbReference type="PANTHER" id="PTHR21349:SF0">
    <property type="entry name" value="LARGE RIBOSOMAL SUBUNIT PROTEIN BL21M"/>
    <property type="match status" value="1"/>
</dbReference>
<dbReference type="GO" id="GO:0005737">
    <property type="term" value="C:cytoplasm"/>
    <property type="evidence" value="ECO:0007669"/>
    <property type="project" value="UniProtKB-ARBA"/>
</dbReference>
<dbReference type="HAMAP" id="MF_01363">
    <property type="entry name" value="Ribosomal_bL21"/>
    <property type="match status" value="1"/>
</dbReference>
<gene>
    <name evidence="8" type="ORF">CVIRNUC_001795</name>
</gene>